<dbReference type="Proteomes" id="UP001195483">
    <property type="component" value="Unassembled WGS sequence"/>
</dbReference>
<proteinExistence type="predicted"/>
<evidence type="ECO:0000313" key="2">
    <source>
        <dbReference type="EMBL" id="KAK3611493.1"/>
    </source>
</evidence>
<dbReference type="AlphaFoldDB" id="A0AAE0TK72"/>
<reference evidence="2" key="2">
    <citation type="journal article" date="2021" name="Genome Biol. Evol.">
        <title>Developing a high-quality reference genome for a parasitic bivalve with doubly uniparental inheritance (Bivalvia: Unionida).</title>
        <authorList>
            <person name="Smith C.H."/>
        </authorList>
    </citation>
    <scope>NUCLEOTIDE SEQUENCE</scope>
    <source>
        <strain evidence="2">CHS0354</strain>
        <tissue evidence="2">Mantle</tissue>
    </source>
</reference>
<reference evidence="2" key="3">
    <citation type="submission" date="2023-05" db="EMBL/GenBank/DDBJ databases">
        <authorList>
            <person name="Smith C.H."/>
        </authorList>
    </citation>
    <scope>NUCLEOTIDE SEQUENCE</scope>
    <source>
        <strain evidence="2">CHS0354</strain>
        <tissue evidence="2">Mantle</tissue>
    </source>
</reference>
<name>A0AAE0TK72_9BIVA</name>
<sequence>MRKSGRHSSNILGHVLLTETGKGGHRDAVTDWTSHTRTHGIPSFPNALPHAK</sequence>
<feature type="region of interest" description="Disordered" evidence="1">
    <location>
        <begin position="17"/>
        <end position="52"/>
    </location>
</feature>
<gene>
    <name evidence="2" type="ORF">CHS0354_039108</name>
</gene>
<evidence type="ECO:0000313" key="3">
    <source>
        <dbReference type="Proteomes" id="UP001195483"/>
    </source>
</evidence>
<protein>
    <submittedName>
        <fullName evidence="2">Uncharacterized protein</fullName>
    </submittedName>
</protein>
<reference evidence="2" key="1">
    <citation type="journal article" date="2021" name="Genome Biol. Evol.">
        <title>A High-Quality Reference Genome for a Parasitic Bivalve with Doubly Uniparental Inheritance (Bivalvia: Unionida).</title>
        <authorList>
            <person name="Smith C.H."/>
        </authorList>
    </citation>
    <scope>NUCLEOTIDE SEQUENCE</scope>
    <source>
        <strain evidence="2">CHS0354</strain>
    </source>
</reference>
<accession>A0AAE0TK72</accession>
<comment type="caution">
    <text evidence="2">The sequence shown here is derived from an EMBL/GenBank/DDBJ whole genome shotgun (WGS) entry which is preliminary data.</text>
</comment>
<dbReference type="EMBL" id="JAEAOA010002278">
    <property type="protein sequence ID" value="KAK3611493.1"/>
    <property type="molecule type" value="Genomic_DNA"/>
</dbReference>
<organism evidence="2 3">
    <name type="scientific">Potamilus streckersoni</name>
    <dbReference type="NCBI Taxonomy" id="2493646"/>
    <lineage>
        <taxon>Eukaryota</taxon>
        <taxon>Metazoa</taxon>
        <taxon>Spiralia</taxon>
        <taxon>Lophotrochozoa</taxon>
        <taxon>Mollusca</taxon>
        <taxon>Bivalvia</taxon>
        <taxon>Autobranchia</taxon>
        <taxon>Heteroconchia</taxon>
        <taxon>Palaeoheterodonta</taxon>
        <taxon>Unionida</taxon>
        <taxon>Unionoidea</taxon>
        <taxon>Unionidae</taxon>
        <taxon>Ambleminae</taxon>
        <taxon>Lampsilini</taxon>
        <taxon>Potamilus</taxon>
    </lineage>
</organism>
<keyword evidence="3" id="KW-1185">Reference proteome</keyword>
<evidence type="ECO:0000256" key="1">
    <source>
        <dbReference type="SAM" id="MobiDB-lite"/>
    </source>
</evidence>